<evidence type="ECO:0000259" key="5">
    <source>
        <dbReference type="Pfam" id="PF00425"/>
    </source>
</evidence>
<dbReference type="EMBL" id="CP015005">
    <property type="protein sequence ID" value="AMS41270.1"/>
    <property type="molecule type" value="Genomic_DNA"/>
</dbReference>
<gene>
    <name evidence="7" type="ORF">AA2016_2344</name>
    <name evidence="8" type="ORF">FHS67_002064</name>
</gene>
<comment type="pathway">
    <text evidence="3">Amino-acid biosynthesis; L-tryptophan biosynthesis; L-tryptophan from chorismate: step 1/5.</text>
</comment>
<dbReference type="InterPro" id="IPR006221">
    <property type="entry name" value="TrpG/PapA_dom"/>
</dbReference>
<feature type="domain" description="Glutamine amidotransferase" evidence="4">
    <location>
        <begin position="532"/>
        <end position="706"/>
    </location>
</feature>
<dbReference type="InterPro" id="IPR010112">
    <property type="entry name" value="TrpE-G_bact"/>
</dbReference>
<dbReference type="Pfam" id="PF00425">
    <property type="entry name" value="Chorismate_bind"/>
    <property type="match status" value="1"/>
</dbReference>
<reference evidence="7 9" key="1">
    <citation type="submission" date="2016-03" db="EMBL/GenBank/DDBJ databases">
        <title>Complete genome of Aminobacter aminovorans KCTC 2477.</title>
        <authorList>
            <person name="Kim K.M."/>
        </authorList>
    </citation>
    <scope>NUCLEOTIDE SEQUENCE [LARGE SCALE GENOMIC DNA]</scope>
    <source>
        <strain evidence="7 9">KCTC 2477</strain>
    </source>
</reference>
<dbReference type="SUPFAM" id="SSF52317">
    <property type="entry name" value="Class I glutamine amidotransferase-like"/>
    <property type="match status" value="1"/>
</dbReference>
<dbReference type="PRINTS" id="PR00097">
    <property type="entry name" value="ANTSNTHASEII"/>
</dbReference>
<dbReference type="Pfam" id="PF00117">
    <property type="entry name" value="GATase"/>
    <property type="match status" value="1"/>
</dbReference>
<dbReference type="CDD" id="cd01743">
    <property type="entry name" value="GATase1_Anthranilate_Synthase"/>
    <property type="match status" value="1"/>
</dbReference>
<dbReference type="PROSITE" id="PS51273">
    <property type="entry name" value="GATASE_TYPE_1"/>
    <property type="match status" value="1"/>
</dbReference>
<dbReference type="EC" id="4.1.3.27" evidence="2 3"/>
<evidence type="ECO:0000256" key="2">
    <source>
        <dbReference type="NCBIfam" id="TIGR01815"/>
    </source>
</evidence>
<dbReference type="PANTHER" id="PTHR11236">
    <property type="entry name" value="AMINOBENZOATE/ANTHRANILATE SYNTHASE"/>
    <property type="match status" value="1"/>
</dbReference>
<reference evidence="8 10" key="2">
    <citation type="submission" date="2020-08" db="EMBL/GenBank/DDBJ databases">
        <title>Genomic Encyclopedia of Type Strains, Phase IV (KMG-IV): sequencing the most valuable type-strain genomes for metagenomic binning, comparative biology and taxonomic classification.</title>
        <authorList>
            <person name="Goeker M."/>
        </authorList>
    </citation>
    <scope>NUCLEOTIDE SEQUENCE [LARGE SCALE GENOMIC DNA]</scope>
    <source>
        <strain evidence="8 10">DSM 10368</strain>
    </source>
</reference>
<protein>
    <recommendedName>
        <fullName evidence="2 3">Anthranilate synthase</fullName>
        <ecNumber evidence="2 3">4.1.3.27</ecNumber>
    </recommendedName>
</protein>
<dbReference type="InterPro" id="IPR015890">
    <property type="entry name" value="Chorismate_C"/>
</dbReference>
<keyword evidence="3" id="KW-0057">Aromatic amino acid biosynthesis</keyword>
<organism evidence="7 9">
    <name type="scientific">Aminobacter aminovorans</name>
    <name type="common">Chelatobacter heintzii</name>
    <dbReference type="NCBI Taxonomy" id="83263"/>
    <lineage>
        <taxon>Bacteria</taxon>
        <taxon>Pseudomonadati</taxon>
        <taxon>Pseudomonadota</taxon>
        <taxon>Alphaproteobacteria</taxon>
        <taxon>Hyphomicrobiales</taxon>
        <taxon>Phyllobacteriaceae</taxon>
        <taxon>Aminobacter</taxon>
    </lineage>
</organism>
<dbReference type="NCBIfam" id="TIGR01815">
    <property type="entry name" value="TrpE-clade3"/>
    <property type="match status" value="1"/>
</dbReference>
<evidence type="ECO:0000313" key="7">
    <source>
        <dbReference type="EMBL" id="AMS41270.1"/>
    </source>
</evidence>
<dbReference type="NCBIfam" id="NF010081">
    <property type="entry name" value="PRK13566.1"/>
    <property type="match status" value="1"/>
</dbReference>
<dbReference type="PIRSF" id="PIRSF036934">
    <property type="entry name" value="TrpE-G"/>
    <property type="match status" value="1"/>
</dbReference>
<keyword evidence="3" id="KW-0822">Tryptophan biosynthesis</keyword>
<feature type="domain" description="Chorismate-utilising enzyme C-terminal" evidence="5">
    <location>
        <begin position="247"/>
        <end position="499"/>
    </location>
</feature>
<evidence type="ECO:0000313" key="8">
    <source>
        <dbReference type="EMBL" id="MBB3705745.1"/>
    </source>
</evidence>
<evidence type="ECO:0000259" key="4">
    <source>
        <dbReference type="Pfam" id="PF00117"/>
    </source>
</evidence>
<accession>A0AAC8YMT8</accession>
<proteinExistence type="predicted"/>
<dbReference type="Pfam" id="PF04715">
    <property type="entry name" value="Anth_synt_I_N"/>
    <property type="match status" value="1"/>
</dbReference>
<dbReference type="Gene3D" id="3.40.50.880">
    <property type="match status" value="1"/>
</dbReference>
<dbReference type="PRINTS" id="PR00099">
    <property type="entry name" value="CPSGATASE"/>
</dbReference>
<dbReference type="Proteomes" id="UP000075755">
    <property type="component" value="Chromosome"/>
</dbReference>
<dbReference type="AlphaFoldDB" id="A0AAC8YMT8"/>
<dbReference type="Gene3D" id="3.60.120.10">
    <property type="entry name" value="Anthranilate synthase"/>
    <property type="match status" value="1"/>
</dbReference>
<evidence type="ECO:0000256" key="1">
    <source>
        <dbReference type="ARBA" id="ARBA00022962"/>
    </source>
</evidence>
<dbReference type="KEGG" id="aak:AA2016_2344"/>
<sequence length="729" mass="80919">MTLELLENGAERYVTSGGVSITRQRHETAYHGAIETYLDGLNSRRGAVFSSNYEYPGRYTRWDTAIIDPPVVISARGRAMKIEALNGRGEVLLPVIRAVLAPLEELTITETSKRLIALEVATPGRVFTEEERSRVPSVFTVLRAITALFKSEEDSNLGLYGAFGYDLAFQFDPVEHTLVRKDSQRDLVLFLPDEILVVDHYSAKAWHDRYDYSGAGFSTEGLARDSVVEPFKASDRIPPRADHEPGEYAQLVRRAMDSFKRGDLFEVVPGQMFYERCETVPSEISRRLKAINPSPYSFFINLGEGEYLIGASPEMFVRVNGRRVETCPISGTIKRGDDAISDSEQILKLLNSKKDESELTMCSDVDRNDKSRVCEPGTVRVIGRRQIEMYSRLIHTVDHIEGRLREGMDAFDAFLSHAWAVTVTGAPKLWAMRFIEQNEKSPRAWYGGAIGMVHFNGDLNTGMTLRTIRIQDGIGEVRAGATLLYDSVPEEEEAETELKASAMLSAIRDAKTGNAPGTERATARVGEGVKILLVDHEDSFVHTLANYFRQTGADVSTVRSPVPEEIFDRIKPDLVVLSPGPGTPKDFDTAATIKKSRDRDLPIFGVCLGLQALAEAYGGELRQLAVPMHGKPSRIRISKPGIVFSGLPKEVTVGRYHSIFADPVRLPSDFVVTAETEDGVIMAFEHKKEPIAAVQFHPESIMTLGHDAGMRMIENVVAHMPRKAKDKAA</sequence>
<dbReference type="InterPro" id="IPR017926">
    <property type="entry name" value="GATASE"/>
</dbReference>
<dbReference type="PRINTS" id="PR00096">
    <property type="entry name" value="GATASE"/>
</dbReference>
<keyword evidence="3" id="KW-0028">Amino-acid biosynthesis</keyword>
<dbReference type="Proteomes" id="UP000577697">
    <property type="component" value="Unassembled WGS sequence"/>
</dbReference>
<dbReference type="PANTHER" id="PTHR11236:SF9">
    <property type="entry name" value="ANTHRANILATE SYNTHASE COMPONENT 1"/>
    <property type="match status" value="1"/>
</dbReference>
<keyword evidence="3 8" id="KW-0456">Lyase</keyword>
<evidence type="ECO:0000313" key="10">
    <source>
        <dbReference type="Proteomes" id="UP000577697"/>
    </source>
</evidence>
<dbReference type="SUPFAM" id="SSF56322">
    <property type="entry name" value="ADC synthase"/>
    <property type="match status" value="1"/>
</dbReference>
<dbReference type="InterPro" id="IPR029062">
    <property type="entry name" value="Class_I_gatase-like"/>
</dbReference>
<dbReference type="RefSeq" id="WP_067959215.1">
    <property type="nucleotide sequence ID" value="NZ_CP015005.1"/>
</dbReference>
<name>A0AAC8YMT8_AMIAI</name>
<dbReference type="GO" id="GO:0004049">
    <property type="term" value="F:anthranilate synthase activity"/>
    <property type="evidence" value="ECO:0007669"/>
    <property type="project" value="UniProtKB-UniRule"/>
</dbReference>
<evidence type="ECO:0000256" key="3">
    <source>
        <dbReference type="PIRNR" id="PIRNR036934"/>
    </source>
</evidence>
<feature type="domain" description="Anthranilate synthase component I N-terminal" evidence="6">
    <location>
        <begin position="117"/>
        <end position="204"/>
    </location>
</feature>
<dbReference type="NCBIfam" id="TIGR00566">
    <property type="entry name" value="trpG_papA"/>
    <property type="match status" value="1"/>
</dbReference>
<keyword evidence="1" id="KW-0315">Glutamine amidotransferase</keyword>
<dbReference type="EMBL" id="JACICB010000007">
    <property type="protein sequence ID" value="MBB3705745.1"/>
    <property type="molecule type" value="Genomic_DNA"/>
</dbReference>
<dbReference type="GO" id="GO:0000162">
    <property type="term" value="P:L-tryptophan biosynthetic process"/>
    <property type="evidence" value="ECO:0007669"/>
    <property type="project" value="UniProtKB-UniRule"/>
</dbReference>
<evidence type="ECO:0000313" key="9">
    <source>
        <dbReference type="Proteomes" id="UP000075755"/>
    </source>
</evidence>
<dbReference type="InterPro" id="IPR006805">
    <property type="entry name" value="Anth_synth_I_N"/>
</dbReference>
<evidence type="ECO:0000259" key="6">
    <source>
        <dbReference type="Pfam" id="PF04715"/>
    </source>
</evidence>
<dbReference type="InterPro" id="IPR005801">
    <property type="entry name" value="ADC_synthase"/>
</dbReference>
<comment type="catalytic activity">
    <reaction evidence="3">
        <text>chorismate + L-glutamine = anthranilate + pyruvate + L-glutamate + H(+)</text>
        <dbReference type="Rhea" id="RHEA:21732"/>
        <dbReference type="ChEBI" id="CHEBI:15361"/>
        <dbReference type="ChEBI" id="CHEBI:15378"/>
        <dbReference type="ChEBI" id="CHEBI:16567"/>
        <dbReference type="ChEBI" id="CHEBI:29748"/>
        <dbReference type="ChEBI" id="CHEBI:29985"/>
        <dbReference type="ChEBI" id="CHEBI:58359"/>
        <dbReference type="EC" id="4.1.3.27"/>
    </reaction>
</comment>
<keyword evidence="10" id="KW-1185">Reference proteome</keyword>
<dbReference type="InterPro" id="IPR019999">
    <property type="entry name" value="Anth_synth_I-like"/>
</dbReference>